<accession>A0A1C2DW36</accession>
<dbReference type="PANTHER" id="PTHR30576">
    <property type="entry name" value="COLANIC BIOSYNTHESIS UDP-GLUCOSE LIPID CARRIER TRANSFERASE"/>
    <property type="match status" value="1"/>
</dbReference>
<feature type="transmembrane region" description="Helical" evidence="9">
    <location>
        <begin position="37"/>
        <end position="60"/>
    </location>
</feature>
<organism evidence="11 12">
    <name type="scientific">Mesorhizobium hungaricum</name>
    <dbReference type="NCBI Taxonomy" id="1566387"/>
    <lineage>
        <taxon>Bacteria</taxon>
        <taxon>Pseudomonadati</taxon>
        <taxon>Pseudomonadota</taxon>
        <taxon>Alphaproteobacteria</taxon>
        <taxon>Hyphomicrobiales</taxon>
        <taxon>Phyllobacteriaceae</taxon>
        <taxon>Mesorhizobium</taxon>
    </lineage>
</organism>
<keyword evidence="3" id="KW-1003">Cell membrane</keyword>
<keyword evidence="12" id="KW-1185">Reference proteome</keyword>
<evidence type="ECO:0000256" key="6">
    <source>
        <dbReference type="ARBA" id="ARBA00022989"/>
    </source>
</evidence>
<dbReference type="RefSeq" id="WP_024924926.1">
    <property type="nucleotide sequence ID" value="NZ_MDEO01000031.1"/>
</dbReference>
<evidence type="ECO:0000313" key="12">
    <source>
        <dbReference type="Proteomes" id="UP000094412"/>
    </source>
</evidence>
<dbReference type="OrthoDB" id="9808602at2"/>
<proteinExistence type="inferred from homology"/>
<evidence type="ECO:0000256" key="2">
    <source>
        <dbReference type="ARBA" id="ARBA00006464"/>
    </source>
</evidence>
<evidence type="ECO:0000256" key="4">
    <source>
        <dbReference type="ARBA" id="ARBA00022679"/>
    </source>
</evidence>
<keyword evidence="6 9" id="KW-1133">Transmembrane helix</keyword>
<reference evidence="11 12" key="1">
    <citation type="submission" date="2016-08" db="EMBL/GenBank/DDBJ databases">
        <title>Whole genome sequence of Mesorhizobium sp. strain UASWS1009 isolated from industrial sewage.</title>
        <authorList>
            <person name="Crovadore J."/>
            <person name="Calmin G."/>
            <person name="Chablais R."/>
            <person name="Cochard B."/>
            <person name="Lefort F."/>
        </authorList>
    </citation>
    <scope>NUCLEOTIDE SEQUENCE [LARGE SCALE GENOMIC DNA]</scope>
    <source>
        <strain evidence="11 12">UASWS1009</strain>
    </source>
</reference>
<dbReference type="GO" id="GO:0005886">
    <property type="term" value="C:plasma membrane"/>
    <property type="evidence" value="ECO:0007669"/>
    <property type="project" value="UniProtKB-SubCell"/>
</dbReference>
<gene>
    <name evidence="11" type="ORF">QV13_11500</name>
</gene>
<protein>
    <submittedName>
        <fullName evidence="11">Sugar transferase</fullName>
    </submittedName>
</protein>
<dbReference type="GO" id="GO:0000271">
    <property type="term" value="P:polysaccharide biosynthetic process"/>
    <property type="evidence" value="ECO:0007669"/>
    <property type="project" value="UniProtKB-KW"/>
</dbReference>
<dbReference type="EMBL" id="MDEO01000031">
    <property type="protein sequence ID" value="OCX18846.1"/>
    <property type="molecule type" value="Genomic_DNA"/>
</dbReference>
<evidence type="ECO:0000256" key="9">
    <source>
        <dbReference type="SAM" id="Phobius"/>
    </source>
</evidence>
<evidence type="ECO:0000313" key="11">
    <source>
        <dbReference type="EMBL" id="OCX18846.1"/>
    </source>
</evidence>
<keyword evidence="5 9" id="KW-0812">Transmembrane</keyword>
<keyword evidence="8" id="KW-0270">Exopolysaccharide synthesis</keyword>
<dbReference type="STRING" id="1566387.QV13_11500"/>
<evidence type="ECO:0000256" key="1">
    <source>
        <dbReference type="ARBA" id="ARBA00004236"/>
    </source>
</evidence>
<evidence type="ECO:0000259" key="10">
    <source>
        <dbReference type="Pfam" id="PF02397"/>
    </source>
</evidence>
<evidence type="ECO:0000256" key="7">
    <source>
        <dbReference type="ARBA" id="ARBA00023136"/>
    </source>
</evidence>
<evidence type="ECO:0000256" key="5">
    <source>
        <dbReference type="ARBA" id="ARBA00022692"/>
    </source>
</evidence>
<keyword evidence="7 9" id="KW-0472">Membrane</keyword>
<evidence type="ECO:0000256" key="3">
    <source>
        <dbReference type="ARBA" id="ARBA00022475"/>
    </source>
</evidence>
<dbReference type="Pfam" id="PF02397">
    <property type="entry name" value="Bac_transf"/>
    <property type="match status" value="1"/>
</dbReference>
<name>A0A1C2DW36_9HYPH</name>
<dbReference type="Proteomes" id="UP000094412">
    <property type="component" value="Unassembled WGS sequence"/>
</dbReference>
<dbReference type="PANTHER" id="PTHR30576:SF4">
    <property type="entry name" value="UNDECAPRENYL-PHOSPHATE GALACTOSE PHOSPHOTRANSFERASE"/>
    <property type="match status" value="1"/>
</dbReference>
<dbReference type="InterPro" id="IPR003362">
    <property type="entry name" value="Bact_transf"/>
</dbReference>
<sequence>MLDDPPRAYPLGLPLDMIPAGQGLWPRKVYFRAKRMFDCVAVLAAAPLVLPVIGTLAFFVRRDGEKAFYCQDRVGRNGKTFKLWKLRSMIPNAEAVLEQYLCENPAARAEWDANQKLRNDPRITRLGRYLRKYSIDELPQLLNVLLGDMSLVGPRPMCPEQQPYYPGTAYFFLRPGLTGPWQISDRNGCPFAERATYDTRYFHTMSFSTDMRIILRTAGVLVRGTGL</sequence>
<comment type="caution">
    <text evidence="11">The sequence shown here is derived from an EMBL/GenBank/DDBJ whole genome shotgun (WGS) entry which is preliminary data.</text>
</comment>
<feature type="domain" description="Bacterial sugar transferase" evidence="10">
    <location>
        <begin position="34"/>
        <end position="222"/>
    </location>
</feature>
<keyword evidence="4 11" id="KW-0808">Transferase</keyword>
<dbReference type="GO" id="GO:0016780">
    <property type="term" value="F:phosphotransferase activity, for other substituted phosphate groups"/>
    <property type="evidence" value="ECO:0007669"/>
    <property type="project" value="TreeGrafter"/>
</dbReference>
<evidence type="ECO:0000256" key="8">
    <source>
        <dbReference type="ARBA" id="ARBA00023169"/>
    </source>
</evidence>
<dbReference type="AlphaFoldDB" id="A0A1C2DW36"/>
<comment type="subcellular location">
    <subcellularLocation>
        <location evidence="1">Cell membrane</location>
    </subcellularLocation>
</comment>
<comment type="similarity">
    <text evidence="2">Belongs to the bacterial sugar transferase family.</text>
</comment>